<evidence type="ECO:0000313" key="3">
    <source>
        <dbReference type="Proteomes" id="UP000835052"/>
    </source>
</evidence>
<feature type="chain" id="PRO_5035870883" evidence="1">
    <location>
        <begin position="26"/>
        <end position="92"/>
    </location>
</feature>
<keyword evidence="1" id="KW-0732">Signal</keyword>
<proteinExistence type="predicted"/>
<protein>
    <submittedName>
        <fullName evidence="2">Uncharacterized protein</fullName>
    </submittedName>
</protein>
<name>A0A8S1HN84_9PELO</name>
<accession>A0A8S1HN84</accession>
<dbReference type="AlphaFoldDB" id="A0A8S1HN84"/>
<dbReference type="OrthoDB" id="5809253at2759"/>
<dbReference type="EMBL" id="CAJGYM010000091">
    <property type="protein sequence ID" value="CAD6197329.1"/>
    <property type="molecule type" value="Genomic_DNA"/>
</dbReference>
<organism evidence="2 3">
    <name type="scientific">Caenorhabditis auriculariae</name>
    <dbReference type="NCBI Taxonomy" id="2777116"/>
    <lineage>
        <taxon>Eukaryota</taxon>
        <taxon>Metazoa</taxon>
        <taxon>Ecdysozoa</taxon>
        <taxon>Nematoda</taxon>
        <taxon>Chromadorea</taxon>
        <taxon>Rhabditida</taxon>
        <taxon>Rhabditina</taxon>
        <taxon>Rhabditomorpha</taxon>
        <taxon>Rhabditoidea</taxon>
        <taxon>Rhabditidae</taxon>
        <taxon>Peloderinae</taxon>
        <taxon>Caenorhabditis</taxon>
    </lineage>
</organism>
<gene>
    <name evidence="2" type="ORF">CAUJ_LOCUS13238</name>
</gene>
<keyword evidence="3" id="KW-1185">Reference proteome</keyword>
<sequence length="92" mass="10509">MARSLVTVLAVLAFLMALVIQDVHGRIFYDQLEDEDYRLMPVRNVKRNRMCLLNAGLSQGCDLSDILQAKNSGQQVHELRRAWKTMIFSGND</sequence>
<feature type="signal peptide" evidence="1">
    <location>
        <begin position="1"/>
        <end position="25"/>
    </location>
</feature>
<comment type="caution">
    <text evidence="2">The sequence shown here is derived from an EMBL/GenBank/DDBJ whole genome shotgun (WGS) entry which is preliminary data.</text>
</comment>
<dbReference type="Proteomes" id="UP000835052">
    <property type="component" value="Unassembled WGS sequence"/>
</dbReference>
<reference evidence="2" key="1">
    <citation type="submission" date="2020-10" db="EMBL/GenBank/DDBJ databases">
        <authorList>
            <person name="Kikuchi T."/>
        </authorList>
    </citation>
    <scope>NUCLEOTIDE SEQUENCE</scope>
    <source>
        <strain evidence="2">NKZ352</strain>
    </source>
</reference>
<evidence type="ECO:0000256" key="1">
    <source>
        <dbReference type="SAM" id="SignalP"/>
    </source>
</evidence>
<evidence type="ECO:0000313" key="2">
    <source>
        <dbReference type="EMBL" id="CAD6197329.1"/>
    </source>
</evidence>